<dbReference type="CDD" id="cd06563">
    <property type="entry name" value="GH20_chitobiase-like"/>
    <property type="match status" value="1"/>
</dbReference>
<keyword evidence="5" id="KW-0326">Glycosidase</keyword>
<dbReference type="InterPro" id="IPR015883">
    <property type="entry name" value="Glyco_hydro_20_cat"/>
</dbReference>
<feature type="domain" description="Beta-hexosaminidase bacterial type N-terminal" evidence="8">
    <location>
        <begin position="23"/>
        <end position="166"/>
    </location>
</feature>
<dbReference type="InterPro" id="IPR015882">
    <property type="entry name" value="HEX_bac_N"/>
</dbReference>
<dbReference type="PRINTS" id="PR00738">
    <property type="entry name" value="GLHYDRLASE20"/>
</dbReference>
<dbReference type="AlphaFoldDB" id="A0A917DJU0"/>
<comment type="similarity">
    <text evidence="2">Belongs to the glycosyl hydrolase 20 family.</text>
</comment>
<gene>
    <name evidence="10" type="ORF">GCM10011514_07150</name>
</gene>
<dbReference type="RefSeq" id="WP_188764642.1">
    <property type="nucleotide sequence ID" value="NZ_BMKK01000001.1"/>
</dbReference>
<comment type="catalytic activity">
    <reaction evidence="1">
        <text>Hydrolysis of terminal non-reducing N-acetyl-D-hexosamine residues in N-acetyl-beta-D-hexosaminides.</text>
        <dbReference type="EC" id="3.2.1.52"/>
    </reaction>
</comment>
<dbReference type="Proteomes" id="UP000609064">
    <property type="component" value="Unassembled WGS sequence"/>
</dbReference>
<dbReference type="GO" id="GO:0016020">
    <property type="term" value="C:membrane"/>
    <property type="evidence" value="ECO:0007669"/>
    <property type="project" value="TreeGrafter"/>
</dbReference>
<comment type="caution">
    <text evidence="10">The sequence shown here is derived from an EMBL/GenBank/DDBJ whole genome shotgun (WGS) entry which is preliminary data.</text>
</comment>
<dbReference type="Pfam" id="PF02838">
    <property type="entry name" value="Glyco_hydro_20b"/>
    <property type="match status" value="1"/>
</dbReference>
<dbReference type="InterPro" id="IPR029018">
    <property type="entry name" value="Hex-like_dom2"/>
</dbReference>
<dbReference type="SUPFAM" id="SSF49785">
    <property type="entry name" value="Galactose-binding domain-like"/>
    <property type="match status" value="1"/>
</dbReference>
<evidence type="ECO:0000259" key="7">
    <source>
        <dbReference type="Pfam" id="PF00728"/>
    </source>
</evidence>
<dbReference type="SUPFAM" id="SSF51445">
    <property type="entry name" value="(Trans)glycosidases"/>
    <property type="match status" value="1"/>
</dbReference>
<evidence type="ECO:0000259" key="9">
    <source>
        <dbReference type="Pfam" id="PF13290"/>
    </source>
</evidence>
<accession>A0A917DJU0</accession>
<evidence type="ECO:0000259" key="8">
    <source>
        <dbReference type="Pfam" id="PF02838"/>
    </source>
</evidence>
<dbReference type="Gene3D" id="3.20.20.80">
    <property type="entry name" value="Glycosidases"/>
    <property type="match status" value="1"/>
</dbReference>
<dbReference type="EMBL" id="BMKK01000001">
    <property type="protein sequence ID" value="GGD45725.1"/>
    <property type="molecule type" value="Genomic_DNA"/>
</dbReference>
<evidence type="ECO:0000256" key="1">
    <source>
        <dbReference type="ARBA" id="ARBA00001231"/>
    </source>
</evidence>
<dbReference type="SUPFAM" id="SSF55545">
    <property type="entry name" value="beta-N-acetylhexosaminidase-like domain"/>
    <property type="match status" value="1"/>
</dbReference>
<sequence>MKKFFGVIALIALSFYSIAQNKYAIIPKPTQLVQTAGSFVVTAQTKILIPRNNPDLRPLAEMLAERFLITSSMTLNIEEFDLTGFAPANTKAIIFMPLSPKSGDKTLGEEDYTLKVEANSVVMSASTAKGEFYALQSLLQLLPTEIYSSSAANGVKWSIPNCSIYDRPQFGYRGLMLDVSRHFFPVSFIKKYIDLLALHKMNTFHWHLTDDQGWRIEIKKYPKLTEIGSKRKESMEGHFTDQRFDGKPYGGFYTQEQISEVVKYAQKKFVNVIPEIEMPGHAMAALAAYPELGCSKGPYEVGVKWGVYDDVFCPTEQTFSFLEDVLTEVIALFPSNYVHIGGDECPKVSWKNSPFCQELMKKEGLKDEHELQSYFIKRIDKFLTSKGKKMIGWDEILEGGISPNATIMSWRGIEGGIEAVKQNHDAIMTPGSHCYLDAYQSDPSSEPVAIGGFLPLEKVYSYNPIPAGITAEQAKHILGVQGNVWTEYIATPSHAEYMVFPRASALAEVGWTANNAKDYKDFTTRLKTHFERLRFLAVNYSNAYYDVSASSSVNAKSQVAVKLKTADNGAVIRYTIDGTEPTASSLVYQPTGVIVTKDATVRATAFTDKGQKLGKDMSKYYYINKSTGRKYTLASQPTKYLGGETYGLTNGVKGEAGNLDTWVGFEGKNLDVTIDLGQVMNLQTVSFAFLRAKSSWIMLPREVEVLVSEDGKKFTSAKKMPLGNLEGEEKVVQQLSVGIDGKKGRFVKVIAQNYGKLPDNHPGKGSPAWLFVDEIGVD</sequence>
<feature type="domain" description="Glycoside hydrolase family 20 catalytic" evidence="7">
    <location>
        <begin position="170"/>
        <end position="513"/>
    </location>
</feature>
<protein>
    <recommendedName>
        <fullName evidence="3">beta-N-acetylhexosaminidase</fullName>
        <ecNumber evidence="3">3.2.1.52</ecNumber>
    </recommendedName>
</protein>
<evidence type="ECO:0000313" key="10">
    <source>
        <dbReference type="EMBL" id="GGD45725.1"/>
    </source>
</evidence>
<dbReference type="PANTHER" id="PTHR22600">
    <property type="entry name" value="BETA-HEXOSAMINIDASE"/>
    <property type="match status" value="1"/>
</dbReference>
<dbReference type="Gene3D" id="3.30.379.10">
    <property type="entry name" value="Chitobiase/beta-hexosaminidase domain 2-like"/>
    <property type="match status" value="1"/>
</dbReference>
<dbReference type="Gene3D" id="2.60.120.260">
    <property type="entry name" value="Galactose-binding domain-like"/>
    <property type="match status" value="1"/>
</dbReference>
<dbReference type="GO" id="GO:0004563">
    <property type="term" value="F:beta-N-acetylhexosaminidase activity"/>
    <property type="evidence" value="ECO:0007669"/>
    <property type="project" value="UniProtKB-EC"/>
</dbReference>
<keyword evidence="4" id="KW-0378">Hydrolase</keyword>
<organism evidence="10 11">
    <name type="scientific">Emticicia aquatilis</name>
    <dbReference type="NCBI Taxonomy" id="1537369"/>
    <lineage>
        <taxon>Bacteria</taxon>
        <taxon>Pseudomonadati</taxon>
        <taxon>Bacteroidota</taxon>
        <taxon>Cytophagia</taxon>
        <taxon>Cytophagales</taxon>
        <taxon>Leadbetterellaceae</taxon>
        <taxon>Emticicia</taxon>
    </lineage>
</organism>
<evidence type="ECO:0000256" key="5">
    <source>
        <dbReference type="ARBA" id="ARBA00023295"/>
    </source>
</evidence>
<reference evidence="10" key="2">
    <citation type="submission" date="2020-09" db="EMBL/GenBank/DDBJ databases">
        <authorList>
            <person name="Sun Q."/>
            <person name="Zhou Y."/>
        </authorList>
    </citation>
    <scope>NUCLEOTIDE SEQUENCE</scope>
    <source>
        <strain evidence="10">CGMCC 1.15958</strain>
    </source>
</reference>
<name>A0A917DJU0_9BACT</name>
<feature type="active site" description="Proton donor" evidence="6">
    <location>
        <position position="344"/>
    </location>
</feature>
<feature type="domain" description="GH29D-like beta-sandwich" evidence="9">
    <location>
        <begin position="556"/>
        <end position="611"/>
    </location>
</feature>
<proteinExistence type="inferred from homology"/>
<dbReference type="GO" id="GO:0030203">
    <property type="term" value="P:glycosaminoglycan metabolic process"/>
    <property type="evidence" value="ECO:0007669"/>
    <property type="project" value="TreeGrafter"/>
</dbReference>
<evidence type="ECO:0000256" key="3">
    <source>
        <dbReference type="ARBA" id="ARBA00012663"/>
    </source>
</evidence>
<dbReference type="GO" id="GO:0005975">
    <property type="term" value="P:carbohydrate metabolic process"/>
    <property type="evidence" value="ECO:0007669"/>
    <property type="project" value="InterPro"/>
</dbReference>
<evidence type="ECO:0000256" key="6">
    <source>
        <dbReference type="PIRSR" id="PIRSR625705-1"/>
    </source>
</evidence>
<keyword evidence="11" id="KW-1185">Reference proteome</keyword>
<evidence type="ECO:0000256" key="2">
    <source>
        <dbReference type="ARBA" id="ARBA00006285"/>
    </source>
</evidence>
<dbReference type="Pfam" id="PF13290">
    <property type="entry name" value="CHB_HEX_C_1"/>
    <property type="match status" value="1"/>
</dbReference>
<dbReference type="InterPro" id="IPR017853">
    <property type="entry name" value="GH"/>
</dbReference>
<dbReference type="PANTHER" id="PTHR22600:SF57">
    <property type="entry name" value="BETA-N-ACETYLHEXOSAMINIDASE"/>
    <property type="match status" value="1"/>
</dbReference>
<dbReference type="InterPro" id="IPR059177">
    <property type="entry name" value="GH29D-like_dom"/>
</dbReference>
<dbReference type="Pfam" id="PF00728">
    <property type="entry name" value="Glyco_hydro_20"/>
    <property type="match status" value="1"/>
</dbReference>
<dbReference type="InterPro" id="IPR025705">
    <property type="entry name" value="Beta_hexosaminidase_sua/sub"/>
</dbReference>
<evidence type="ECO:0000313" key="11">
    <source>
        <dbReference type="Proteomes" id="UP000609064"/>
    </source>
</evidence>
<reference evidence="10" key="1">
    <citation type="journal article" date="2014" name="Int. J. Syst. Evol. Microbiol.">
        <title>Complete genome sequence of Corynebacterium casei LMG S-19264T (=DSM 44701T), isolated from a smear-ripened cheese.</title>
        <authorList>
            <consortium name="US DOE Joint Genome Institute (JGI-PGF)"/>
            <person name="Walter F."/>
            <person name="Albersmeier A."/>
            <person name="Kalinowski J."/>
            <person name="Ruckert C."/>
        </authorList>
    </citation>
    <scope>NUCLEOTIDE SEQUENCE</scope>
    <source>
        <strain evidence="10">CGMCC 1.15958</strain>
    </source>
</reference>
<dbReference type="InterPro" id="IPR008979">
    <property type="entry name" value="Galactose-bd-like_sf"/>
</dbReference>
<dbReference type="EC" id="3.2.1.52" evidence="3"/>
<evidence type="ECO:0000256" key="4">
    <source>
        <dbReference type="ARBA" id="ARBA00022801"/>
    </source>
</evidence>